<proteinExistence type="predicted"/>
<gene>
    <name evidence="1" type="ORF">AM571_CH03318</name>
</gene>
<name>A0A1L5P7T6_RHIET</name>
<dbReference type="RefSeq" id="WP_081377111.1">
    <property type="nucleotide sequence ID" value="NZ_CP017241.1"/>
</dbReference>
<dbReference type="EMBL" id="CP017241">
    <property type="protein sequence ID" value="APO76112.1"/>
    <property type="molecule type" value="Genomic_DNA"/>
</dbReference>
<protein>
    <submittedName>
        <fullName evidence="1">Baseplate assembly J-like protein</fullName>
    </submittedName>
</protein>
<organism evidence="1 2">
    <name type="scientific">Rhizobium etli 8C-3</name>
    <dbReference type="NCBI Taxonomy" id="538025"/>
    <lineage>
        <taxon>Bacteria</taxon>
        <taxon>Pseudomonadati</taxon>
        <taxon>Pseudomonadota</taxon>
        <taxon>Alphaproteobacteria</taxon>
        <taxon>Hyphomicrobiales</taxon>
        <taxon>Rhizobiaceae</taxon>
        <taxon>Rhizobium/Agrobacterium group</taxon>
        <taxon>Rhizobium</taxon>
    </lineage>
</organism>
<dbReference type="AlphaFoldDB" id="A0A1L5P7T6"/>
<accession>A0A1L5P7T6</accession>
<reference evidence="1 2" key="1">
    <citation type="submission" date="2016-09" db="EMBL/GenBank/DDBJ databases">
        <title>The complete genome sequences of Rhizobium gallicum, symbiovars gallicum and phaseoli, symbionts associated to common bean (Phaseolus vulgaris).</title>
        <authorList>
            <person name="Bustos P."/>
            <person name="Santamaria R.I."/>
            <person name="Perez-Carrascal O.M."/>
            <person name="Juarez S."/>
            <person name="Lozano L."/>
            <person name="Martinez-Flores I."/>
            <person name="Martinez-Romero E."/>
            <person name="Cevallos M."/>
            <person name="Romero D."/>
            <person name="Davila G."/>
            <person name="Gonzalez V."/>
        </authorList>
    </citation>
    <scope>NUCLEOTIDE SEQUENCE [LARGE SCALE GENOMIC DNA]</scope>
    <source>
        <strain evidence="1 2">8C-3</strain>
    </source>
</reference>
<sequence length="291" mass="31646">MTIDLMTLPPPAIIEELDYSAIAATYKVRFVQTWEAVRVAHSELNLPAYDVEMLETDLAVIISEAESYRDTVMRARINDAIKANLLAFARGADLDHLAAFYDVIRLPGEQDDRLAARVILAIQGRSTGGTEPRYKFVAMSVSIEVKDAIVYTIGRSPIIYIAIFSTAPDGVATPALLAAVDAAVQAKTVRMVNDTIVVASAVRTVVNLSANVWLLPDADIETLARAEANLRSAWAMAQTLGRDLVQAWWVSKLMIEGIHKIEPLSTGDTVVQPSHAVSIGTVTLILAGRDY</sequence>
<dbReference type="InterPro" id="IPR014507">
    <property type="entry name" value="Baseplate_assembly_J_pred"/>
</dbReference>
<evidence type="ECO:0000313" key="1">
    <source>
        <dbReference type="EMBL" id="APO76112.1"/>
    </source>
</evidence>
<dbReference type="Proteomes" id="UP000185109">
    <property type="component" value="Chromosome"/>
</dbReference>
<evidence type="ECO:0000313" key="2">
    <source>
        <dbReference type="Proteomes" id="UP000185109"/>
    </source>
</evidence>
<dbReference type="PIRSF" id="PIRSF020481">
    <property type="entry name" value="BAP"/>
    <property type="match status" value="1"/>
</dbReference>